<keyword evidence="3" id="KW-1185">Reference proteome</keyword>
<name>A0A9Q4FSN7_9HYPH</name>
<dbReference type="SUPFAM" id="SSF53850">
    <property type="entry name" value="Periplasmic binding protein-like II"/>
    <property type="match status" value="1"/>
</dbReference>
<evidence type="ECO:0000313" key="3">
    <source>
        <dbReference type="Proteomes" id="UP001060275"/>
    </source>
</evidence>
<dbReference type="RefSeq" id="WP_254676030.1">
    <property type="nucleotide sequence ID" value="NZ_JAMWDU010000006.1"/>
</dbReference>
<comment type="caution">
    <text evidence="2">The sequence shown here is derived from an EMBL/GenBank/DDBJ whole genome shotgun (WGS) entry which is preliminary data.</text>
</comment>
<dbReference type="PANTHER" id="PTHR33376:SF5">
    <property type="entry name" value="EXTRACYTOPLASMIC SOLUTE RECEPTOR PROTEIN"/>
    <property type="match status" value="1"/>
</dbReference>
<sequence>MTDTTKITKREFFKRAGLATAGAVGATTLAMPHVKAQAPIKWRLQTYAGPALSEHVVGNAIEWFNTAANGEMEIELYTADQLVPHGELFRAVQQGTIDAAQSDDDSAAAPVDVKVFGAYFPLASRYSLDVPALWHWRGLKEIWEEAYAEIPDVTWLSTGAWDPCNFGTTKPIRSLADLNGLRVYTFPTAGQFLAKYGVVPVSLPYEDVEPALQTGELDGICWSGTTELHTVGWANALKYYLTNPLSGAWAGSYFVNTAKWNEVPPHLQQLYRMMIDSSHYYRQHWYWAGEAKFRIEGNLELTTIPAAEWATVEKDALTFWDEIAGQSERSARVVEIIKKYNADMELAGAPYRYS</sequence>
<organism evidence="2 3">
    <name type="scientific">Devosia ureilytica</name>
    <dbReference type="NCBI Taxonomy" id="2952754"/>
    <lineage>
        <taxon>Bacteria</taxon>
        <taxon>Pseudomonadati</taxon>
        <taxon>Pseudomonadota</taxon>
        <taxon>Alphaproteobacteria</taxon>
        <taxon>Hyphomicrobiales</taxon>
        <taxon>Devosiaceae</taxon>
        <taxon>Devosia</taxon>
    </lineage>
</organism>
<dbReference type="Proteomes" id="UP001060275">
    <property type="component" value="Unassembled WGS sequence"/>
</dbReference>
<dbReference type="InterPro" id="IPR018389">
    <property type="entry name" value="DctP_fam"/>
</dbReference>
<accession>A0A9Q4FSN7</accession>
<dbReference type="GO" id="GO:0055085">
    <property type="term" value="P:transmembrane transport"/>
    <property type="evidence" value="ECO:0007669"/>
    <property type="project" value="InterPro"/>
</dbReference>
<dbReference type="PROSITE" id="PS51318">
    <property type="entry name" value="TAT"/>
    <property type="match status" value="1"/>
</dbReference>
<dbReference type="AlphaFoldDB" id="A0A9Q4FSN7"/>
<dbReference type="EMBL" id="JAMWDU010000006">
    <property type="protein sequence ID" value="MCP8888786.1"/>
    <property type="molecule type" value="Genomic_DNA"/>
</dbReference>
<reference evidence="2" key="1">
    <citation type="submission" date="2022-06" db="EMBL/GenBank/DDBJ databases">
        <title>Devosia sp. XJ19-45 genome assembly.</title>
        <authorList>
            <person name="Li B."/>
            <person name="Cai M."/>
            <person name="Nie G."/>
            <person name="Li W."/>
        </authorList>
    </citation>
    <scope>NUCLEOTIDE SEQUENCE</scope>
    <source>
        <strain evidence="2">XJ19-45</strain>
    </source>
</reference>
<protein>
    <submittedName>
        <fullName evidence="2">C4-dicarboxylate ABC transporter</fullName>
    </submittedName>
</protein>
<dbReference type="Pfam" id="PF03480">
    <property type="entry name" value="DctP"/>
    <property type="match status" value="1"/>
</dbReference>
<proteinExistence type="predicted"/>
<evidence type="ECO:0000313" key="2">
    <source>
        <dbReference type="EMBL" id="MCP8888786.1"/>
    </source>
</evidence>
<dbReference type="PANTHER" id="PTHR33376">
    <property type="match status" value="1"/>
</dbReference>
<gene>
    <name evidence="2" type="ORF">NF348_16865</name>
</gene>
<dbReference type="InterPro" id="IPR038404">
    <property type="entry name" value="TRAP_DctP_sf"/>
</dbReference>
<dbReference type="Gene3D" id="3.40.190.170">
    <property type="entry name" value="Bacterial extracellular solute-binding protein, family 7"/>
    <property type="match status" value="1"/>
</dbReference>
<evidence type="ECO:0000256" key="1">
    <source>
        <dbReference type="ARBA" id="ARBA00022729"/>
    </source>
</evidence>
<keyword evidence="1" id="KW-0732">Signal</keyword>
<dbReference type="InterPro" id="IPR006311">
    <property type="entry name" value="TAT_signal"/>
</dbReference>